<sequence>MYTATSPLRTVASLMLMAGAIVLSPAAWAQQFGPNGLARTETVRHEFDSAREAIQVRVDFAPGSSAPKHTHPGVEIAYVLSGTIAYEMDGKTIRLQAGESLYIPAGAVHSARNAAPGISAELATYLVEKNKPIVVLDK</sequence>
<dbReference type="CDD" id="cd02235">
    <property type="entry name" value="cupin_BLL4011-like"/>
    <property type="match status" value="1"/>
</dbReference>
<name>A0AA48WJC9_9BURK</name>
<organism evidence="3 4">
    <name type="scientific">Massilia antarctica</name>
    <dbReference type="NCBI Taxonomy" id="2765360"/>
    <lineage>
        <taxon>Bacteria</taxon>
        <taxon>Pseudomonadati</taxon>
        <taxon>Pseudomonadota</taxon>
        <taxon>Betaproteobacteria</taxon>
        <taxon>Burkholderiales</taxon>
        <taxon>Oxalobacteraceae</taxon>
        <taxon>Telluria group</taxon>
        <taxon>Massilia</taxon>
    </lineage>
</organism>
<dbReference type="InterPro" id="IPR014710">
    <property type="entry name" value="RmlC-like_jellyroll"/>
</dbReference>
<dbReference type="Proteomes" id="UP000662888">
    <property type="component" value="Chromosome"/>
</dbReference>
<protein>
    <submittedName>
        <fullName evidence="3">Cupin domain-containing protein</fullName>
    </submittedName>
</protein>
<feature type="signal peptide" evidence="1">
    <location>
        <begin position="1"/>
        <end position="29"/>
    </location>
</feature>
<reference evidence="3 4" key="1">
    <citation type="submission" date="2020-11" db="EMBL/GenBank/DDBJ databases">
        <authorList>
            <person name="Sun Q."/>
        </authorList>
    </citation>
    <scope>NUCLEOTIDE SEQUENCE [LARGE SCALE GENOMIC DNA]</scope>
    <source>
        <strain evidence="3 4">P8398</strain>
    </source>
</reference>
<feature type="chain" id="PRO_5045309872" evidence="1">
    <location>
        <begin position="30"/>
        <end position="138"/>
    </location>
</feature>
<evidence type="ECO:0000259" key="2">
    <source>
        <dbReference type="Pfam" id="PF07883"/>
    </source>
</evidence>
<proteinExistence type="predicted"/>
<dbReference type="Pfam" id="PF07883">
    <property type="entry name" value="Cupin_2"/>
    <property type="match status" value="1"/>
</dbReference>
<keyword evidence="1" id="KW-0732">Signal</keyword>
<dbReference type="PANTHER" id="PTHR38599:SF1">
    <property type="entry name" value="CUPIN DOMAIN PROTEIN (AFU_ORTHOLOGUE AFUA_3G13620)"/>
    <property type="match status" value="1"/>
</dbReference>
<dbReference type="Gene3D" id="2.60.120.10">
    <property type="entry name" value="Jelly Rolls"/>
    <property type="match status" value="1"/>
</dbReference>
<evidence type="ECO:0000313" key="3">
    <source>
        <dbReference type="EMBL" id="QPI53106.1"/>
    </source>
</evidence>
<dbReference type="PANTHER" id="PTHR38599">
    <property type="entry name" value="CUPIN DOMAIN PROTEIN (AFU_ORTHOLOGUE AFUA_3G13620)"/>
    <property type="match status" value="1"/>
</dbReference>
<accession>A0AA48WJC9</accession>
<keyword evidence="4" id="KW-1185">Reference proteome</keyword>
<feature type="domain" description="Cupin type-2" evidence="2">
    <location>
        <begin position="57"/>
        <end position="117"/>
    </location>
</feature>
<evidence type="ECO:0000313" key="4">
    <source>
        <dbReference type="Proteomes" id="UP000662888"/>
    </source>
</evidence>
<dbReference type="EMBL" id="CP065053">
    <property type="protein sequence ID" value="QPI53106.1"/>
    <property type="molecule type" value="Genomic_DNA"/>
</dbReference>
<dbReference type="InterPro" id="IPR013096">
    <property type="entry name" value="Cupin_2"/>
</dbReference>
<evidence type="ECO:0000256" key="1">
    <source>
        <dbReference type="SAM" id="SignalP"/>
    </source>
</evidence>
<gene>
    <name evidence="3" type="ORF">IV454_04830</name>
</gene>
<dbReference type="InterPro" id="IPR011051">
    <property type="entry name" value="RmlC_Cupin_sf"/>
</dbReference>
<dbReference type="SUPFAM" id="SSF51182">
    <property type="entry name" value="RmlC-like cupins"/>
    <property type="match status" value="1"/>
</dbReference>